<name>A0ABW6PWP9_9NOCA</name>
<evidence type="ECO:0000313" key="2">
    <source>
        <dbReference type="Proteomes" id="UP001601444"/>
    </source>
</evidence>
<gene>
    <name evidence="1" type="ORF">ACFYTF_28895</name>
</gene>
<accession>A0ABW6PWP9</accession>
<dbReference type="Proteomes" id="UP001601444">
    <property type="component" value="Unassembled WGS sequence"/>
</dbReference>
<sequence length="101" mass="10994">MNVSAVWSRETWRRATSPTIPAVRVVDGRMVSDATLHSGRYVGDGAWVIDYLPGRQLSERQARAAMHIAIAPELPEVARWACSLGLTVAEAVSYAAEAVSR</sequence>
<dbReference type="EMBL" id="JBIAMX010000028">
    <property type="protein sequence ID" value="MFF0546861.1"/>
    <property type="molecule type" value="Genomic_DNA"/>
</dbReference>
<reference evidence="1 2" key="1">
    <citation type="submission" date="2024-10" db="EMBL/GenBank/DDBJ databases">
        <title>The Natural Products Discovery Center: Release of the First 8490 Sequenced Strains for Exploring Actinobacteria Biosynthetic Diversity.</title>
        <authorList>
            <person name="Kalkreuter E."/>
            <person name="Kautsar S.A."/>
            <person name="Yang D."/>
            <person name="Bader C.D."/>
            <person name="Teijaro C.N."/>
            <person name="Fluegel L."/>
            <person name="Davis C.M."/>
            <person name="Simpson J.R."/>
            <person name="Lauterbach L."/>
            <person name="Steele A.D."/>
            <person name="Gui C."/>
            <person name="Meng S."/>
            <person name="Li G."/>
            <person name="Viehrig K."/>
            <person name="Ye F."/>
            <person name="Su P."/>
            <person name="Kiefer A.F."/>
            <person name="Nichols A."/>
            <person name="Cepeda A.J."/>
            <person name="Yan W."/>
            <person name="Fan B."/>
            <person name="Jiang Y."/>
            <person name="Adhikari A."/>
            <person name="Zheng C.-J."/>
            <person name="Schuster L."/>
            <person name="Cowan T.M."/>
            <person name="Smanski M.J."/>
            <person name="Chevrette M.G."/>
            <person name="De Carvalho L.P.S."/>
            <person name="Shen B."/>
        </authorList>
    </citation>
    <scope>NUCLEOTIDE SEQUENCE [LARGE SCALE GENOMIC DNA]</scope>
    <source>
        <strain evidence="1 2">NPDC004045</strain>
    </source>
</reference>
<evidence type="ECO:0000313" key="1">
    <source>
        <dbReference type="EMBL" id="MFF0546861.1"/>
    </source>
</evidence>
<keyword evidence="2" id="KW-1185">Reference proteome</keyword>
<organism evidence="1 2">
    <name type="scientific">Nocardia thailandica</name>
    <dbReference type="NCBI Taxonomy" id="257275"/>
    <lineage>
        <taxon>Bacteria</taxon>
        <taxon>Bacillati</taxon>
        <taxon>Actinomycetota</taxon>
        <taxon>Actinomycetes</taxon>
        <taxon>Mycobacteriales</taxon>
        <taxon>Nocardiaceae</taxon>
        <taxon>Nocardia</taxon>
    </lineage>
</organism>
<protein>
    <submittedName>
        <fullName evidence="1">Uncharacterized protein</fullName>
    </submittedName>
</protein>
<comment type="caution">
    <text evidence="1">The sequence shown here is derived from an EMBL/GenBank/DDBJ whole genome shotgun (WGS) entry which is preliminary data.</text>
</comment>
<dbReference type="RefSeq" id="WP_387703046.1">
    <property type="nucleotide sequence ID" value="NZ_JBIAMX010000028.1"/>
</dbReference>
<proteinExistence type="predicted"/>